<dbReference type="PANTHER" id="PTHR30136">
    <property type="entry name" value="HELIX-TURN-HELIX TRANSCRIPTIONAL REGULATOR, ICLR FAMILY"/>
    <property type="match status" value="1"/>
</dbReference>
<dbReference type="EMBL" id="CP141615">
    <property type="protein sequence ID" value="WRP17281.1"/>
    <property type="molecule type" value="Genomic_DNA"/>
</dbReference>
<dbReference type="Proteomes" id="UP001332192">
    <property type="component" value="Chromosome"/>
</dbReference>
<dbReference type="InterPro" id="IPR029016">
    <property type="entry name" value="GAF-like_dom_sf"/>
</dbReference>
<dbReference type="InterPro" id="IPR036388">
    <property type="entry name" value="WH-like_DNA-bd_sf"/>
</dbReference>
<feature type="domain" description="HTH iclR-type" evidence="4">
    <location>
        <begin position="1"/>
        <end position="62"/>
    </location>
</feature>
<dbReference type="PANTHER" id="PTHR30136:SF24">
    <property type="entry name" value="HTH-TYPE TRANSCRIPTIONAL REPRESSOR ALLR"/>
    <property type="match status" value="1"/>
</dbReference>
<dbReference type="InterPro" id="IPR005471">
    <property type="entry name" value="Tscrpt_reg_IclR_N"/>
</dbReference>
<reference evidence="6 7" key="1">
    <citation type="journal article" date="2024" name="Front. Microbiol.">
        <title>Novel thermophilic genera Geochorda gen. nov. and Carboxydochorda gen. nov. from the deep terrestrial subsurface reveal the ecophysiological diversity in the class Limnochordia.</title>
        <authorList>
            <person name="Karnachuk O.V."/>
            <person name="Lukina A.P."/>
            <person name="Avakyan M.R."/>
            <person name="Kadnikov V.V."/>
            <person name="Begmatov S."/>
            <person name="Beletsky A.V."/>
            <person name="Vlasova K.G."/>
            <person name="Novikov A.A."/>
            <person name="Shcherbakova V.A."/>
            <person name="Mardanov A.V."/>
            <person name="Ravin N.V."/>
        </authorList>
    </citation>
    <scope>NUCLEOTIDE SEQUENCE [LARGE SCALE GENOMIC DNA]</scope>
    <source>
        <strain evidence="6 7">L945</strain>
    </source>
</reference>
<dbReference type="SUPFAM" id="SSF55781">
    <property type="entry name" value="GAF domain-like"/>
    <property type="match status" value="1"/>
</dbReference>
<dbReference type="Pfam" id="PF09339">
    <property type="entry name" value="HTH_IclR"/>
    <property type="match status" value="1"/>
</dbReference>
<dbReference type="Gene3D" id="1.10.10.10">
    <property type="entry name" value="Winged helix-like DNA-binding domain superfamily/Winged helix DNA-binding domain"/>
    <property type="match status" value="1"/>
</dbReference>
<proteinExistence type="predicted"/>
<evidence type="ECO:0000256" key="3">
    <source>
        <dbReference type="ARBA" id="ARBA00023163"/>
    </source>
</evidence>
<evidence type="ECO:0000313" key="7">
    <source>
        <dbReference type="Proteomes" id="UP001332192"/>
    </source>
</evidence>
<dbReference type="InterPro" id="IPR014757">
    <property type="entry name" value="Tscrpt_reg_IclR_C"/>
</dbReference>
<keyword evidence="2" id="KW-0238">DNA-binding</keyword>
<dbReference type="PROSITE" id="PS51077">
    <property type="entry name" value="HTH_ICLR"/>
    <property type="match status" value="1"/>
</dbReference>
<name>A0ABZ1BXK6_9FIRM</name>
<sequence length="249" mass="27626">MRAVEKALRVLRLFSEDHPQWSLADIARALGLPKSTTFGLLRTLHSCGLLEAAGPGVYRLGMEAIKLGYVARVSLQLPRFVLALMEDVLEKTGQIVYLAVPYDGRVLYVEALYPPKRRVPYSAVGRTAPMHCTALGKAMLAHMDPEQVRDIVRRHGLPRFTENTLTDPDALEAELEQVRRQGYARDRREHDPMVACVAVPVWARNRQLAGALSVSGPFSVFTDAAAAQFAEILIHTSGELTRYIARPIA</sequence>
<dbReference type="InterPro" id="IPR036390">
    <property type="entry name" value="WH_DNA-bd_sf"/>
</dbReference>
<dbReference type="SMART" id="SM00346">
    <property type="entry name" value="HTH_ICLR"/>
    <property type="match status" value="1"/>
</dbReference>
<evidence type="ECO:0000259" key="4">
    <source>
        <dbReference type="PROSITE" id="PS51077"/>
    </source>
</evidence>
<keyword evidence="1" id="KW-0805">Transcription regulation</keyword>
<evidence type="ECO:0000256" key="2">
    <source>
        <dbReference type="ARBA" id="ARBA00023125"/>
    </source>
</evidence>
<dbReference type="Gene3D" id="3.30.450.40">
    <property type="match status" value="1"/>
</dbReference>
<accession>A0ABZ1BXK6</accession>
<organism evidence="6 7">
    <name type="scientific">Carboxydichorda subterranea</name>
    <dbReference type="NCBI Taxonomy" id="3109565"/>
    <lineage>
        <taxon>Bacteria</taxon>
        <taxon>Bacillati</taxon>
        <taxon>Bacillota</taxon>
        <taxon>Limnochordia</taxon>
        <taxon>Limnochordales</taxon>
        <taxon>Geochordaceae</taxon>
        <taxon>Carboxydichorda</taxon>
    </lineage>
</organism>
<protein>
    <submittedName>
        <fullName evidence="6">IclR family transcriptional regulator</fullName>
    </submittedName>
</protein>
<feature type="domain" description="IclR-ED" evidence="5">
    <location>
        <begin position="63"/>
        <end position="246"/>
    </location>
</feature>
<dbReference type="SUPFAM" id="SSF46785">
    <property type="entry name" value="Winged helix' DNA-binding domain"/>
    <property type="match status" value="1"/>
</dbReference>
<gene>
    <name evidence="6" type="ORF">U7230_14550</name>
</gene>
<dbReference type="InterPro" id="IPR050707">
    <property type="entry name" value="HTH_MetabolicPath_Reg"/>
</dbReference>
<evidence type="ECO:0000313" key="6">
    <source>
        <dbReference type="EMBL" id="WRP17281.1"/>
    </source>
</evidence>
<dbReference type="PROSITE" id="PS51078">
    <property type="entry name" value="ICLR_ED"/>
    <property type="match status" value="1"/>
</dbReference>
<keyword evidence="3" id="KW-0804">Transcription</keyword>
<evidence type="ECO:0000259" key="5">
    <source>
        <dbReference type="PROSITE" id="PS51078"/>
    </source>
</evidence>
<dbReference type="Pfam" id="PF01614">
    <property type="entry name" value="IclR_C"/>
    <property type="match status" value="1"/>
</dbReference>
<keyword evidence="7" id="KW-1185">Reference proteome</keyword>
<evidence type="ECO:0000256" key="1">
    <source>
        <dbReference type="ARBA" id="ARBA00023015"/>
    </source>
</evidence>
<dbReference type="RefSeq" id="WP_324716553.1">
    <property type="nucleotide sequence ID" value="NZ_CP141615.1"/>
</dbReference>